<feature type="region of interest" description="Disordered" evidence="2">
    <location>
        <begin position="254"/>
        <end position="275"/>
    </location>
</feature>
<dbReference type="Proteomes" id="UP000695007">
    <property type="component" value="Unplaced"/>
</dbReference>
<name>A0AAJ6YT19_9HYME</name>
<feature type="compositionally biased region" description="Low complexity" evidence="2">
    <location>
        <begin position="255"/>
        <end position="266"/>
    </location>
</feature>
<keyword evidence="1" id="KW-0597">Phosphoprotein</keyword>
<evidence type="ECO:0000259" key="3">
    <source>
        <dbReference type="PROSITE" id="PS51061"/>
    </source>
</evidence>
<feature type="compositionally biased region" description="Polar residues" evidence="2">
    <location>
        <begin position="308"/>
        <end position="320"/>
    </location>
</feature>
<feature type="domain" description="R3H" evidence="3">
    <location>
        <begin position="357"/>
        <end position="420"/>
    </location>
</feature>
<sequence>MYAIFRIQKVSDVSCMVMREDRMPSLPGSRQSSLCVKNLNFSDSDMFKTNCNNQFHRSTSGTTISSFNDQNDIETKNNRNRTNSKVKLLVRSHAMKESTSPPRKAQNDSVSSIQNRLLMDNETANNVTSTVSTISNIKKSTLKKFVYGINLTSNISNSNENNKQQSLNNEAICNSNFSARCQSPKKMKNLRINRIALHNDSSSSFQAHQKTIRSPISNNKSECQKSHQNNVNTSLTCNNCVKNDQLGRLDLLQTSKSPSKNQNSQKHMQNNKKNEQCRSNILSICNNQDSIECGNVSNNRSDSRYKLKNQNPFNQNSYESVSPLLSRDNSTELYTDSTGIDLEQFIADTINRNQKDRTVLLKIEKDLIDFVKDKQKISHKFPNMSSYNRMLVHRVAAYFGMEHNVDQSGLSVIVTRTKNMRIPETRFKEHIHNDLLLVEEPRRSILKRDSNSFEDSFNFKFHDRTSGEFCRRSKSFEEREEEYERARRRIFKESSSENDEVTSWPYWSSSESSETSIKYRLLHPSNHSIRQARLSKGEALDGKHLFHSNILRPSVSKSFSFGGYTRGVLSKDSSIMSTHSTGRHLIKQESSTSMCSRLSPSNSEYESQIQRREMTIPTSLSSSPVPSNLCNQLQISSQDLVIPESNSQTVIWVISSMSSVPPGSIIINPQTNQPYMNQDGSLYRFDPNNPPKFFIKKAETRDLNASLKICEPSESYKTILNNKNDYGKRQELQILKHNYKSCFNATKKATMTTLTTTMATNTTHLTSSITSPSLAFKSLPSLPQPSLLFYERQHQSKLHSQLHLHQHQSQGAVQQQQSLIRAVTIQSCNRGQAVQPYAPDVPKSEPYSQSIYQHNVTQQTVMMNQHPMYGVPSILKNRQEDIFNQNHLYTNYTLPIQYSSRPQSADITELSNYFMGMNVYDQCGAGNNHTFTHPYTQLTPRINETLTSFQPMQSNFWQTSTNQILPQQTMYFAPSLGNTIFLNKNQNDRQVSQQRLTSSYSINLQTMPTISQSNGKIIDIINYVNSCRVPYKSISTVSPNSNEYLCQPPIHTVPAYYPRQSVIHPSSVIYRVSTPPNSNQLIKGVHTLTPTNKSLTPAYELYGIRSGDQITQTMSHYPLPMYQGVHIIQDMRLIHPGVSTNTRFQCTPVQSSLVTQGCCPISYKPISCLSNTSSNKTSPFLDGKYFRNSKSDNHSSESTVIQNEIR</sequence>
<gene>
    <name evidence="6" type="primary">LOC105366860</name>
</gene>
<feature type="compositionally biased region" description="Polar residues" evidence="2">
    <location>
        <begin position="1196"/>
        <end position="1206"/>
    </location>
</feature>
<dbReference type="SMART" id="SM00393">
    <property type="entry name" value="R3H"/>
    <property type="match status" value="1"/>
</dbReference>
<protein>
    <submittedName>
        <fullName evidence="6">Uncharacterized protein LOC105366860</fullName>
    </submittedName>
</protein>
<dbReference type="GeneID" id="105366860"/>
<dbReference type="PANTHER" id="PTHR15672">
    <property type="entry name" value="CAMP-REGULATED PHOSPHOPROTEIN 21 RELATED R3H DOMAIN CONTAINING PROTEIN"/>
    <property type="match status" value="1"/>
</dbReference>
<organism evidence="5 6">
    <name type="scientific">Ceratosolen solmsi marchali</name>
    <dbReference type="NCBI Taxonomy" id="326594"/>
    <lineage>
        <taxon>Eukaryota</taxon>
        <taxon>Metazoa</taxon>
        <taxon>Ecdysozoa</taxon>
        <taxon>Arthropoda</taxon>
        <taxon>Hexapoda</taxon>
        <taxon>Insecta</taxon>
        <taxon>Pterygota</taxon>
        <taxon>Neoptera</taxon>
        <taxon>Endopterygota</taxon>
        <taxon>Hymenoptera</taxon>
        <taxon>Apocrita</taxon>
        <taxon>Proctotrupomorpha</taxon>
        <taxon>Chalcidoidea</taxon>
        <taxon>Agaonidae</taxon>
        <taxon>Agaoninae</taxon>
        <taxon>Ceratosolen</taxon>
    </lineage>
</organism>
<dbReference type="GO" id="GO:0003676">
    <property type="term" value="F:nucleic acid binding"/>
    <property type="evidence" value="ECO:0007669"/>
    <property type="project" value="UniProtKB-UniRule"/>
</dbReference>
<dbReference type="PANTHER" id="PTHR15672:SF8">
    <property type="entry name" value="PROTEIN ENCORE"/>
    <property type="match status" value="1"/>
</dbReference>
<dbReference type="Pfam" id="PF12752">
    <property type="entry name" value="SUZ"/>
    <property type="match status" value="1"/>
</dbReference>
<dbReference type="PROSITE" id="PS51061">
    <property type="entry name" value="R3H"/>
    <property type="match status" value="1"/>
</dbReference>
<dbReference type="KEGG" id="csol:105366860"/>
<dbReference type="CDD" id="cd02642">
    <property type="entry name" value="R3H_encore_like"/>
    <property type="match status" value="1"/>
</dbReference>
<feature type="domain" description="SUZ" evidence="4">
    <location>
        <begin position="421"/>
        <end position="495"/>
    </location>
</feature>
<keyword evidence="5" id="KW-1185">Reference proteome</keyword>
<evidence type="ECO:0000313" key="6">
    <source>
        <dbReference type="RefSeq" id="XP_011503749.1"/>
    </source>
</evidence>
<evidence type="ECO:0000256" key="1">
    <source>
        <dbReference type="ARBA" id="ARBA00022553"/>
    </source>
</evidence>
<feature type="region of interest" description="Disordered" evidence="2">
    <location>
        <begin position="303"/>
        <end position="324"/>
    </location>
</feature>
<dbReference type="InterPro" id="IPR036867">
    <property type="entry name" value="R3H_dom_sf"/>
</dbReference>
<feature type="region of interest" description="Disordered" evidence="2">
    <location>
        <begin position="1186"/>
        <end position="1206"/>
    </location>
</feature>
<dbReference type="SUPFAM" id="SSF82708">
    <property type="entry name" value="R3H domain"/>
    <property type="match status" value="1"/>
</dbReference>
<evidence type="ECO:0000256" key="2">
    <source>
        <dbReference type="SAM" id="MobiDB-lite"/>
    </source>
</evidence>
<evidence type="ECO:0000313" key="5">
    <source>
        <dbReference type="Proteomes" id="UP000695007"/>
    </source>
</evidence>
<dbReference type="AlphaFoldDB" id="A0AAJ6YT19"/>
<dbReference type="PROSITE" id="PS51673">
    <property type="entry name" value="SUZ"/>
    <property type="match status" value="1"/>
</dbReference>
<evidence type="ECO:0000259" key="4">
    <source>
        <dbReference type="PROSITE" id="PS51673"/>
    </source>
</evidence>
<dbReference type="InterPro" id="IPR024771">
    <property type="entry name" value="SUZ"/>
</dbReference>
<proteinExistence type="predicted"/>
<accession>A0AAJ6YT19</accession>
<dbReference type="Pfam" id="PF01424">
    <property type="entry name" value="R3H"/>
    <property type="match status" value="1"/>
</dbReference>
<dbReference type="RefSeq" id="XP_011503749.1">
    <property type="nucleotide sequence ID" value="XM_011505447.1"/>
</dbReference>
<dbReference type="InterPro" id="IPR001374">
    <property type="entry name" value="R3H_dom"/>
</dbReference>
<dbReference type="Gene3D" id="3.30.1370.50">
    <property type="entry name" value="R3H-like domain"/>
    <property type="match status" value="1"/>
</dbReference>
<dbReference type="InterPro" id="IPR051937">
    <property type="entry name" value="R3H_domain_containing"/>
</dbReference>
<reference evidence="6" key="1">
    <citation type="submission" date="2025-08" db="UniProtKB">
        <authorList>
            <consortium name="RefSeq"/>
        </authorList>
    </citation>
    <scope>IDENTIFICATION</scope>
</reference>